<evidence type="ECO:0000313" key="6">
    <source>
        <dbReference type="Proteomes" id="UP000664288"/>
    </source>
</evidence>
<accession>A0ABS3J4N6</accession>
<sequence>MSRKIGIIGVGMMGHGIARNIALAGWPLAYLDHPGNQPAEDLDAAGATRIDALPDLVAQSDVVVLVVTGSREIERIVLADEAFIRALRPGTIVVDCSTGIPAVTRRAAARVEAAGGRFCDAAMTRTPKEAEAGRLNLLIGGDEKTVAELTPLFELFSENRFHAGPVGAGQTLKLIHNFVSLGSVALIGEAAACAAENGIAAEILVDCLRRGGGHGAALDRVAPFLLEGETAQMRFTNANAFKDVGYYDELAGATGTRRDIAKGVLAALGWLNDNGFGAAMAPEAAEAFRQKNDRREGP</sequence>
<feature type="domain" description="3-hydroxyisobutyrate dehydrogenase-like NAD-binding" evidence="4">
    <location>
        <begin position="167"/>
        <end position="258"/>
    </location>
</feature>
<evidence type="ECO:0000256" key="1">
    <source>
        <dbReference type="ARBA" id="ARBA00023002"/>
    </source>
</evidence>
<dbReference type="InterPro" id="IPR013328">
    <property type="entry name" value="6PGD_dom2"/>
</dbReference>
<comment type="caution">
    <text evidence="5">The sequence shown here is derived from an EMBL/GenBank/DDBJ whole genome shotgun (WGS) entry which is preliminary data.</text>
</comment>
<keyword evidence="2" id="KW-0520">NAD</keyword>
<dbReference type="EMBL" id="JAFMPY010000006">
    <property type="protein sequence ID" value="MBO0903536.1"/>
    <property type="molecule type" value="Genomic_DNA"/>
</dbReference>
<keyword evidence="1" id="KW-0560">Oxidoreductase</keyword>
<dbReference type="InterPro" id="IPR029154">
    <property type="entry name" value="HIBADH-like_NADP-bd"/>
</dbReference>
<name>A0ABS3J4N6_9HYPH</name>
<evidence type="ECO:0000256" key="2">
    <source>
        <dbReference type="ARBA" id="ARBA00023027"/>
    </source>
</evidence>
<feature type="domain" description="6-phosphogluconate dehydrogenase NADP-binding" evidence="3">
    <location>
        <begin position="4"/>
        <end position="163"/>
    </location>
</feature>
<keyword evidence="6" id="KW-1185">Reference proteome</keyword>
<dbReference type="InterPro" id="IPR036291">
    <property type="entry name" value="NAD(P)-bd_dom_sf"/>
</dbReference>
<dbReference type="PIRSF" id="PIRSF000103">
    <property type="entry name" value="HIBADH"/>
    <property type="match status" value="1"/>
</dbReference>
<evidence type="ECO:0000313" key="5">
    <source>
        <dbReference type="EMBL" id="MBO0903536.1"/>
    </source>
</evidence>
<dbReference type="PANTHER" id="PTHR43060">
    <property type="entry name" value="3-HYDROXYISOBUTYRATE DEHYDROGENASE-LIKE 1, MITOCHONDRIAL-RELATED"/>
    <property type="match status" value="1"/>
</dbReference>
<dbReference type="Gene3D" id="3.40.50.720">
    <property type="entry name" value="NAD(P)-binding Rossmann-like Domain"/>
    <property type="match status" value="1"/>
</dbReference>
<dbReference type="InterPro" id="IPR006115">
    <property type="entry name" value="6PGDH_NADP-bd"/>
</dbReference>
<dbReference type="InterPro" id="IPR015815">
    <property type="entry name" value="HIBADH-related"/>
</dbReference>
<protein>
    <submittedName>
        <fullName evidence="5">NAD(P)-dependent oxidoreductase</fullName>
    </submittedName>
</protein>
<dbReference type="SUPFAM" id="SSF48179">
    <property type="entry name" value="6-phosphogluconate dehydrogenase C-terminal domain-like"/>
    <property type="match status" value="1"/>
</dbReference>
<dbReference type="Pfam" id="PF03446">
    <property type="entry name" value="NAD_binding_2"/>
    <property type="match status" value="1"/>
</dbReference>
<dbReference type="Proteomes" id="UP000664288">
    <property type="component" value="Unassembled WGS sequence"/>
</dbReference>
<dbReference type="PANTHER" id="PTHR43060:SF15">
    <property type="entry name" value="3-HYDROXYISOBUTYRATE DEHYDROGENASE-LIKE 1, MITOCHONDRIAL-RELATED"/>
    <property type="match status" value="1"/>
</dbReference>
<gene>
    <name evidence="5" type="ORF">J1C47_07765</name>
</gene>
<proteinExistence type="predicted"/>
<reference evidence="5 6" key="1">
    <citation type="submission" date="2021-03" db="EMBL/GenBank/DDBJ databases">
        <title>Whole genome sequence of Jiella sp. MQZ13P-4.</title>
        <authorList>
            <person name="Tuo L."/>
        </authorList>
    </citation>
    <scope>NUCLEOTIDE SEQUENCE [LARGE SCALE GENOMIC DNA]</scope>
    <source>
        <strain evidence="5 6">MQZ13P-4</strain>
    </source>
</reference>
<dbReference type="Gene3D" id="1.10.1040.10">
    <property type="entry name" value="N-(1-d-carboxylethyl)-l-norvaline Dehydrogenase, domain 2"/>
    <property type="match status" value="1"/>
</dbReference>
<dbReference type="SUPFAM" id="SSF51735">
    <property type="entry name" value="NAD(P)-binding Rossmann-fold domains"/>
    <property type="match status" value="1"/>
</dbReference>
<evidence type="ECO:0000259" key="4">
    <source>
        <dbReference type="Pfam" id="PF14833"/>
    </source>
</evidence>
<evidence type="ECO:0000259" key="3">
    <source>
        <dbReference type="Pfam" id="PF03446"/>
    </source>
</evidence>
<dbReference type="Pfam" id="PF14833">
    <property type="entry name" value="NAD_binding_11"/>
    <property type="match status" value="1"/>
</dbReference>
<dbReference type="InterPro" id="IPR008927">
    <property type="entry name" value="6-PGluconate_DH-like_C_sf"/>
</dbReference>
<organism evidence="5 6">
    <name type="scientific">Jiella sonneratiae</name>
    <dbReference type="NCBI Taxonomy" id="2816856"/>
    <lineage>
        <taxon>Bacteria</taxon>
        <taxon>Pseudomonadati</taxon>
        <taxon>Pseudomonadota</taxon>
        <taxon>Alphaproteobacteria</taxon>
        <taxon>Hyphomicrobiales</taxon>
        <taxon>Aurantimonadaceae</taxon>
        <taxon>Jiella</taxon>
    </lineage>
</organism>